<dbReference type="OrthoDB" id="4550025at2"/>
<evidence type="ECO:0000313" key="1">
    <source>
        <dbReference type="EMBL" id="SFP80924.1"/>
    </source>
</evidence>
<reference evidence="1 2" key="1">
    <citation type="submission" date="2016-10" db="EMBL/GenBank/DDBJ databases">
        <authorList>
            <person name="de Groot N.N."/>
        </authorList>
    </citation>
    <scope>NUCLEOTIDE SEQUENCE [LARGE SCALE GENOMIC DNA]</scope>
    <source>
        <strain evidence="1 2">DSM 44637</strain>
    </source>
</reference>
<proteinExistence type="predicted"/>
<dbReference type="Proteomes" id="UP000199137">
    <property type="component" value="Unassembled WGS sequence"/>
</dbReference>
<dbReference type="RefSeq" id="WP_093574843.1">
    <property type="nucleotide sequence ID" value="NZ_FOWC01000007.1"/>
</dbReference>
<dbReference type="EMBL" id="FOWC01000007">
    <property type="protein sequence ID" value="SFP80924.1"/>
    <property type="molecule type" value="Genomic_DNA"/>
</dbReference>
<evidence type="ECO:0000313" key="2">
    <source>
        <dbReference type="Proteomes" id="UP000199137"/>
    </source>
</evidence>
<evidence type="ECO:0008006" key="3">
    <source>
        <dbReference type="Google" id="ProtNLM"/>
    </source>
</evidence>
<dbReference type="AlphaFoldDB" id="A0A1I5TD05"/>
<sequence length="113" mass="12416">MSTTTQEELAKGWIRALSDVELFHSLCADDCKVWHSADDKWMTVEEAVDAVHERGGLPTFENSRYTLTGNGFFVQTSATLAAARVHLIQVVTVKDGKAVSAEEYIGPEMDIAV</sequence>
<dbReference type="SUPFAM" id="SSF54427">
    <property type="entry name" value="NTF2-like"/>
    <property type="match status" value="1"/>
</dbReference>
<gene>
    <name evidence="1" type="ORF">SAMN05421854_10762</name>
</gene>
<accession>A0A1I5TD05</accession>
<protein>
    <recommendedName>
        <fullName evidence="3">Nuclear transport factor 2 family protein</fullName>
    </recommendedName>
</protein>
<dbReference type="STRING" id="112413.SAMN05421854_10762"/>
<name>A0A1I5TD05_9PSEU</name>
<dbReference type="Gene3D" id="3.10.450.50">
    <property type="match status" value="1"/>
</dbReference>
<dbReference type="InterPro" id="IPR032710">
    <property type="entry name" value="NTF2-like_dom_sf"/>
</dbReference>
<organism evidence="1 2">
    <name type="scientific">Amycolatopsis rubida</name>
    <dbReference type="NCBI Taxonomy" id="112413"/>
    <lineage>
        <taxon>Bacteria</taxon>
        <taxon>Bacillati</taxon>
        <taxon>Actinomycetota</taxon>
        <taxon>Actinomycetes</taxon>
        <taxon>Pseudonocardiales</taxon>
        <taxon>Pseudonocardiaceae</taxon>
        <taxon>Amycolatopsis</taxon>
    </lineage>
</organism>